<comment type="caution">
    <text evidence="2">The sequence shown here is derived from an EMBL/GenBank/DDBJ whole genome shotgun (WGS) entry which is preliminary data.</text>
</comment>
<evidence type="ECO:0000313" key="3">
    <source>
        <dbReference type="Proteomes" id="UP000729402"/>
    </source>
</evidence>
<proteinExistence type="predicted"/>
<protein>
    <submittedName>
        <fullName evidence="2">Uncharacterized protein</fullName>
    </submittedName>
</protein>
<feature type="region of interest" description="Disordered" evidence="1">
    <location>
        <begin position="72"/>
        <end position="93"/>
    </location>
</feature>
<name>A0A8J5SSN1_ZIZPA</name>
<dbReference type="EMBL" id="JAAALK010000284">
    <property type="protein sequence ID" value="KAG8068303.1"/>
    <property type="molecule type" value="Genomic_DNA"/>
</dbReference>
<dbReference type="AlphaFoldDB" id="A0A8J5SSN1"/>
<sequence>MKPPHAPVCRTASRRPTREISNALTCHHKARVPTAGTPVLHPLQHARLLLPLLAARHRSRRPRGERIAAVKRGDRTRRRRQEFSGLGSPPRSRRSPGHLFFFAATSKKSLNFGTLLSRSRGYDKLLLILIKAWPISEVSSVQLLFLCCSPYQRLHMGKGKVLILQKVISDPSVSHR</sequence>
<dbReference type="Proteomes" id="UP000729402">
    <property type="component" value="Unassembled WGS sequence"/>
</dbReference>
<reference evidence="2" key="2">
    <citation type="submission" date="2021-02" db="EMBL/GenBank/DDBJ databases">
        <authorList>
            <person name="Kimball J.A."/>
            <person name="Haas M.W."/>
            <person name="Macchietto M."/>
            <person name="Kono T."/>
            <person name="Duquette J."/>
            <person name="Shao M."/>
        </authorList>
    </citation>
    <scope>NUCLEOTIDE SEQUENCE</scope>
    <source>
        <tissue evidence="2">Fresh leaf tissue</tissue>
    </source>
</reference>
<keyword evidence="3" id="KW-1185">Reference proteome</keyword>
<accession>A0A8J5SSN1</accession>
<evidence type="ECO:0000313" key="2">
    <source>
        <dbReference type="EMBL" id="KAG8068303.1"/>
    </source>
</evidence>
<evidence type="ECO:0000256" key="1">
    <source>
        <dbReference type="SAM" id="MobiDB-lite"/>
    </source>
</evidence>
<organism evidence="2 3">
    <name type="scientific">Zizania palustris</name>
    <name type="common">Northern wild rice</name>
    <dbReference type="NCBI Taxonomy" id="103762"/>
    <lineage>
        <taxon>Eukaryota</taxon>
        <taxon>Viridiplantae</taxon>
        <taxon>Streptophyta</taxon>
        <taxon>Embryophyta</taxon>
        <taxon>Tracheophyta</taxon>
        <taxon>Spermatophyta</taxon>
        <taxon>Magnoliopsida</taxon>
        <taxon>Liliopsida</taxon>
        <taxon>Poales</taxon>
        <taxon>Poaceae</taxon>
        <taxon>BOP clade</taxon>
        <taxon>Oryzoideae</taxon>
        <taxon>Oryzeae</taxon>
        <taxon>Zizaniinae</taxon>
        <taxon>Zizania</taxon>
    </lineage>
</organism>
<reference evidence="2" key="1">
    <citation type="journal article" date="2021" name="bioRxiv">
        <title>Whole Genome Assembly and Annotation of Northern Wild Rice, Zizania palustris L., Supports a Whole Genome Duplication in the Zizania Genus.</title>
        <authorList>
            <person name="Haas M."/>
            <person name="Kono T."/>
            <person name="Macchietto M."/>
            <person name="Millas R."/>
            <person name="McGilp L."/>
            <person name="Shao M."/>
            <person name="Duquette J."/>
            <person name="Hirsch C.N."/>
            <person name="Kimball J."/>
        </authorList>
    </citation>
    <scope>NUCLEOTIDE SEQUENCE</scope>
    <source>
        <tissue evidence="2">Fresh leaf tissue</tissue>
    </source>
</reference>
<gene>
    <name evidence="2" type="ORF">GUJ93_ZPchr0005g15350</name>
</gene>